<dbReference type="EMBL" id="CM022231">
    <property type="protein sequence ID" value="KAF7110959.1"/>
    <property type="molecule type" value="Genomic_DNA"/>
</dbReference>
<evidence type="ECO:0000313" key="2">
    <source>
        <dbReference type="EMBL" id="KAF7110959.1"/>
    </source>
</evidence>
<protein>
    <submittedName>
        <fullName evidence="2">Uncharacterized protein</fullName>
    </submittedName>
</protein>
<organism evidence="2">
    <name type="scientific">Triticum aestivum</name>
    <name type="common">Wheat</name>
    <dbReference type="NCBI Taxonomy" id="4565"/>
    <lineage>
        <taxon>Eukaryota</taxon>
        <taxon>Viridiplantae</taxon>
        <taxon>Streptophyta</taxon>
        <taxon>Embryophyta</taxon>
        <taxon>Tracheophyta</taxon>
        <taxon>Spermatophyta</taxon>
        <taxon>Magnoliopsida</taxon>
        <taxon>Liliopsida</taxon>
        <taxon>Poales</taxon>
        <taxon>Poaceae</taxon>
        <taxon>BOP clade</taxon>
        <taxon>Pooideae</taxon>
        <taxon>Triticodae</taxon>
        <taxon>Triticeae</taxon>
        <taxon>Triticinae</taxon>
        <taxon>Triticum</taxon>
    </lineage>
</organism>
<feature type="non-terminal residue" evidence="2">
    <location>
        <position position="98"/>
    </location>
</feature>
<comment type="caution">
    <text evidence="2">The sequence shown here is derived from an EMBL/GenBank/DDBJ whole genome shotgun (WGS) entry which is preliminary data.</text>
</comment>
<reference evidence="2" key="2">
    <citation type="submission" date="2020-03" db="EMBL/GenBank/DDBJ databases">
        <title>The second near-complete assembly of the hexaploid bread wheat (Triticum aestivum) genome.</title>
        <authorList>
            <person name="Zimin A.V."/>
            <person name="Puiu D."/>
            <person name="Shumante A."/>
            <person name="Alonge M."/>
            <person name="Salzberg S.L."/>
        </authorList>
    </citation>
    <scope>NUCLEOTIDE SEQUENCE</scope>
    <source>
        <tissue evidence="2">Leaf</tissue>
    </source>
</reference>
<gene>
    <name evidence="2" type="ORF">CFC21_111017</name>
</gene>
<reference evidence="2" key="1">
    <citation type="journal article" date="2017" name="Gigascience">
        <title>The first near-complete assembly of the hexaploid bread wheat genome, Triticum aestivum.</title>
        <authorList>
            <person name="Zimin A.V."/>
            <person name="Puiu D."/>
            <person name="Hall R."/>
            <person name="Kingan S."/>
            <person name="Clavijo B.J."/>
            <person name="Salzberg S.L."/>
        </authorList>
    </citation>
    <scope>NUCLEOTIDE SEQUENCE</scope>
    <source>
        <tissue evidence="2">Leaf</tissue>
    </source>
</reference>
<feature type="compositionally biased region" description="Basic and acidic residues" evidence="1">
    <location>
        <begin position="57"/>
        <end position="72"/>
    </location>
</feature>
<feature type="region of interest" description="Disordered" evidence="1">
    <location>
        <begin position="17"/>
        <end position="98"/>
    </location>
</feature>
<evidence type="ECO:0000256" key="1">
    <source>
        <dbReference type="SAM" id="MobiDB-lite"/>
    </source>
</evidence>
<feature type="compositionally biased region" description="Basic and acidic residues" evidence="1">
    <location>
        <begin position="89"/>
        <end position="98"/>
    </location>
</feature>
<accession>A0A9R1MPI8</accession>
<name>A0A9R1MPI8_WHEAT</name>
<sequence>GDGDLLVAGLWLPVRIAGAPPRQAGATGDAARAPHPRWRPHHQRGQPPLSFFFPPRQAEDRAGVAPREEGARGHGRRRRDRPQMGEGGLRPRADGALA</sequence>
<feature type="compositionally biased region" description="Basic residues" evidence="1">
    <location>
        <begin position="34"/>
        <end position="44"/>
    </location>
</feature>
<dbReference type="Proteomes" id="UP000815260">
    <property type="component" value="Chromosome 7D"/>
</dbReference>
<feature type="non-terminal residue" evidence="2">
    <location>
        <position position="1"/>
    </location>
</feature>
<dbReference type="AlphaFoldDB" id="A0A9R1MPI8"/>
<proteinExistence type="predicted"/>